<proteinExistence type="predicted"/>
<evidence type="ECO:0000313" key="1">
    <source>
        <dbReference type="EMBL" id="MBB3120403.1"/>
    </source>
</evidence>
<reference evidence="1 2" key="1">
    <citation type="submission" date="2020-08" db="EMBL/GenBank/DDBJ databases">
        <title>Genomic Encyclopedia of Type Strains, Phase III (KMG-III): the genomes of soil and plant-associated and newly described type strains.</title>
        <authorList>
            <person name="Whitman W."/>
        </authorList>
    </citation>
    <scope>NUCLEOTIDE SEQUENCE [LARGE SCALE GENOMIC DNA]</scope>
    <source>
        <strain evidence="1 2">CECT 8897</strain>
    </source>
</reference>
<comment type="caution">
    <text evidence="1">The sequence shown here is derived from an EMBL/GenBank/DDBJ whole genome shotgun (WGS) entry which is preliminary data.</text>
</comment>
<evidence type="ECO:0000313" key="2">
    <source>
        <dbReference type="Proteomes" id="UP000541535"/>
    </source>
</evidence>
<dbReference type="Proteomes" id="UP000541535">
    <property type="component" value="Unassembled WGS sequence"/>
</dbReference>
<gene>
    <name evidence="1" type="ORF">FHS03_003467</name>
</gene>
<dbReference type="RefSeq" id="WP_183442161.1">
    <property type="nucleotide sequence ID" value="NZ_JACHXD010000009.1"/>
</dbReference>
<sequence>MPYTAKKNFTEQAKIFGNGQCVALVRELTGAPASSTWREGDKLVDLLEINAPIAAGTAIATFFDGRYPNWPHGNHAAIFLRWVSNGIEVFHQWKGKAPHRRVLYFGRSQAQTFLRAEHYSVVK</sequence>
<organism evidence="1 2">
    <name type="scientific">Pseudoduganella violacea</name>
    <dbReference type="NCBI Taxonomy" id="1715466"/>
    <lineage>
        <taxon>Bacteria</taxon>
        <taxon>Pseudomonadati</taxon>
        <taxon>Pseudomonadota</taxon>
        <taxon>Betaproteobacteria</taxon>
        <taxon>Burkholderiales</taxon>
        <taxon>Oxalobacteraceae</taxon>
        <taxon>Telluria group</taxon>
        <taxon>Pseudoduganella</taxon>
    </lineage>
</organism>
<dbReference type="AlphaFoldDB" id="A0A7W5BC41"/>
<protein>
    <recommendedName>
        <fullName evidence="3">BPSL0067 family protein</fullName>
    </recommendedName>
</protein>
<evidence type="ECO:0008006" key="3">
    <source>
        <dbReference type="Google" id="ProtNLM"/>
    </source>
</evidence>
<accession>A0A7W5BC41</accession>
<dbReference type="NCBIfam" id="NF033857">
    <property type="entry name" value="BPSL0067_fam"/>
    <property type="match status" value="1"/>
</dbReference>
<name>A0A7W5BC41_9BURK</name>
<dbReference type="EMBL" id="JACHXD010000009">
    <property type="protein sequence ID" value="MBB3120403.1"/>
    <property type="molecule type" value="Genomic_DNA"/>
</dbReference>
<keyword evidence="2" id="KW-1185">Reference proteome</keyword>
<dbReference type="InterPro" id="IPR047746">
    <property type="entry name" value="Dae2/Tae2-like"/>
</dbReference>